<keyword evidence="2" id="KW-1185">Reference proteome</keyword>
<accession>A0A941EPV5</accession>
<protein>
    <submittedName>
        <fullName evidence="1">Uncharacterized protein</fullName>
    </submittedName>
</protein>
<evidence type="ECO:0000313" key="1">
    <source>
        <dbReference type="EMBL" id="MBR7835186.1"/>
    </source>
</evidence>
<evidence type="ECO:0000313" key="2">
    <source>
        <dbReference type="Proteomes" id="UP000675781"/>
    </source>
</evidence>
<gene>
    <name evidence="1" type="ORF">KDL01_18075</name>
</gene>
<dbReference type="AlphaFoldDB" id="A0A941EPV5"/>
<dbReference type="EMBL" id="JAGSOG010000086">
    <property type="protein sequence ID" value="MBR7835186.1"/>
    <property type="molecule type" value="Genomic_DNA"/>
</dbReference>
<sequence length="115" mass="13241">MPSFDPHAQVIVDTWATLVELMGALAAADDPVAAIDAAVDDAVAEFVRKVRRFNVFRLIEVARMAFLPMCFDDDWLPRPRRVRRTLSFWRSLPSRLNVRLPSLARLILSLYRMKK</sequence>
<proteinExistence type="predicted"/>
<comment type="caution">
    <text evidence="1">The sequence shown here is derived from an EMBL/GenBank/DDBJ whole genome shotgun (WGS) entry which is preliminary data.</text>
</comment>
<dbReference type="RefSeq" id="WP_212529683.1">
    <property type="nucleotide sequence ID" value="NZ_JAGSOG010000086.1"/>
</dbReference>
<reference evidence="1" key="1">
    <citation type="submission" date="2021-04" db="EMBL/GenBank/DDBJ databases">
        <title>Genome based classification of Actinospica acidithermotolerans sp. nov., an actinobacterium isolated from an Indonesian hot spring.</title>
        <authorList>
            <person name="Kusuma A.B."/>
            <person name="Putra K.E."/>
            <person name="Nafisah S."/>
            <person name="Loh J."/>
            <person name="Nouioui I."/>
            <person name="Goodfellow M."/>
        </authorList>
    </citation>
    <scope>NUCLEOTIDE SEQUENCE</scope>
    <source>
        <strain evidence="1">CSCA 57</strain>
    </source>
</reference>
<organism evidence="1 2">
    <name type="scientific">Actinospica durhamensis</name>
    <dbReference type="NCBI Taxonomy" id="1508375"/>
    <lineage>
        <taxon>Bacteria</taxon>
        <taxon>Bacillati</taxon>
        <taxon>Actinomycetota</taxon>
        <taxon>Actinomycetes</taxon>
        <taxon>Catenulisporales</taxon>
        <taxon>Actinospicaceae</taxon>
        <taxon>Actinospica</taxon>
    </lineage>
</organism>
<dbReference type="Proteomes" id="UP000675781">
    <property type="component" value="Unassembled WGS sequence"/>
</dbReference>
<name>A0A941EPV5_9ACTN</name>